<reference evidence="1 2" key="1">
    <citation type="submission" date="2018-06" db="EMBL/GenBank/DDBJ databases">
        <title>Genomic Encyclopedia of Archaeal and Bacterial Type Strains, Phase II (KMG-II): from individual species to whole genera.</title>
        <authorList>
            <person name="Goeker M."/>
        </authorList>
    </citation>
    <scope>NUCLEOTIDE SEQUENCE [LARGE SCALE GENOMIC DNA]</scope>
    <source>
        <strain evidence="1 2">DSM 25663</strain>
    </source>
</reference>
<organism evidence="1 2">
    <name type="scientific">Flavobacterium aciduliphilum</name>
    <dbReference type="NCBI Taxonomy" id="1101402"/>
    <lineage>
        <taxon>Bacteria</taxon>
        <taxon>Pseudomonadati</taxon>
        <taxon>Bacteroidota</taxon>
        <taxon>Flavobacteriia</taxon>
        <taxon>Flavobacteriales</taxon>
        <taxon>Flavobacteriaceae</taxon>
        <taxon>Flavobacterium</taxon>
    </lineage>
</organism>
<dbReference type="OrthoDB" id="892049at2"/>
<evidence type="ECO:0000313" key="1">
    <source>
        <dbReference type="EMBL" id="RAR73745.1"/>
    </source>
</evidence>
<name>A0A328YLP9_9FLAO</name>
<protein>
    <recommendedName>
        <fullName evidence="3">WG repeat protein</fullName>
    </recommendedName>
</protein>
<dbReference type="RefSeq" id="WP_112112549.1">
    <property type="nucleotide sequence ID" value="NZ_QLSZ01000003.1"/>
</dbReference>
<evidence type="ECO:0000313" key="2">
    <source>
        <dbReference type="Proteomes" id="UP000248840"/>
    </source>
</evidence>
<dbReference type="Proteomes" id="UP000248840">
    <property type="component" value="Unassembled WGS sequence"/>
</dbReference>
<accession>A0A328YLP9</accession>
<gene>
    <name evidence="1" type="ORF">CLV55_10364</name>
</gene>
<keyword evidence="2" id="KW-1185">Reference proteome</keyword>
<proteinExistence type="predicted"/>
<sequence length="354" mass="40568">MKNLFIIPQKTQSIVATIEKEQIINLGSIDIPYGSKTVYCQKHGIFVSINFKEKALKMYRENGEYIGFNNQFNFSSIAIKDDVVYLGGAYKKKKNGLGELCSLLDLSQVDFKFKQINLPIVAVKNKAIDDIVIVGNKLILLDNIVFPKYIFEFDISNPRVPIHTNTINLPDNGTYEHIVKGDGNEKWLGIKSSTVGDFGQAQHLNVLGEKKVQFDYVLNRDQNYNEEIEGPFVNKEDSSEEDFLKEQITEYNSKTPEEKQELLKGENGAMYEYIQEMEDWKNKITFSNPIVDFSIINDNAFILNRNALYCYDLTTYPSKNIIKLQTKLKDMVKLIKTSDNRIVVMSADGYELIK</sequence>
<dbReference type="AlphaFoldDB" id="A0A328YLP9"/>
<comment type="caution">
    <text evidence="1">The sequence shown here is derived from an EMBL/GenBank/DDBJ whole genome shotgun (WGS) entry which is preliminary data.</text>
</comment>
<evidence type="ECO:0008006" key="3">
    <source>
        <dbReference type="Google" id="ProtNLM"/>
    </source>
</evidence>
<dbReference type="EMBL" id="QLSZ01000003">
    <property type="protein sequence ID" value="RAR73745.1"/>
    <property type="molecule type" value="Genomic_DNA"/>
</dbReference>